<keyword evidence="1 5" id="KW-0489">Methyltransferase</keyword>
<evidence type="ECO:0000256" key="1">
    <source>
        <dbReference type="ARBA" id="ARBA00022603"/>
    </source>
</evidence>
<evidence type="ECO:0000256" key="3">
    <source>
        <dbReference type="ARBA" id="ARBA00022691"/>
    </source>
</evidence>
<organism evidence="5 6">
    <name type="scientific">Actinomadura physcomitrii</name>
    <dbReference type="NCBI Taxonomy" id="2650748"/>
    <lineage>
        <taxon>Bacteria</taxon>
        <taxon>Bacillati</taxon>
        <taxon>Actinomycetota</taxon>
        <taxon>Actinomycetes</taxon>
        <taxon>Streptosporangiales</taxon>
        <taxon>Thermomonosporaceae</taxon>
        <taxon>Actinomadura</taxon>
    </lineage>
</organism>
<evidence type="ECO:0000313" key="6">
    <source>
        <dbReference type="Proteomes" id="UP000462055"/>
    </source>
</evidence>
<keyword evidence="6" id="KW-1185">Reference proteome</keyword>
<reference evidence="5" key="1">
    <citation type="submission" date="2019-12" db="EMBL/GenBank/DDBJ databases">
        <title>Actinomadura physcomitrii sp. nov., a novel actinomycete isolated from moss [Physcomitrium sphaericum (Ludw) Fuernr].</title>
        <authorList>
            <person name="Zhuang X."/>
        </authorList>
    </citation>
    <scope>NUCLEOTIDE SEQUENCE [LARGE SCALE GENOMIC DNA]</scope>
    <source>
        <strain evidence="5">LD22</strain>
    </source>
</reference>
<sequence>MNKRHLEYLAGPQWAEFLRSRLRPWLMEAGDLNGDVLEIGPGPGLTTDMLRANAASVTAVEVDPQLAAALAERLVGTNVHVIAGDASRVSLPEARFSTALCLSMLHHVPSVRQQDDLLAAAQRSLRSGGTLIGVDSLDTERIRAAHEDDTFLPIDPETLPARLEAASFTGVVIDYGGTYQSVGDQVRFVARRP</sequence>
<protein>
    <submittedName>
        <fullName evidence="5">Methyltransferase domain-containing protein</fullName>
    </submittedName>
</protein>
<keyword evidence="2" id="KW-0808">Transferase</keyword>
<dbReference type="EMBL" id="WBMS02000003">
    <property type="protein sequence ID" value="MVZ99868.1"/>
    <property type="molecule type" value="Genomic_DNA"/>
</dbReference>
<dbReference type="AlphaFoldDB" id="A0A6I4MB41"/>
<evidence type="ECO:0000256" key="2">
    <source>
        <dbReference type="ARBA" id="ARBA00022679"/>
    </source>
</evidence>
<dbReference type="SUPFAM" id="SSF53335">
    <property type="entry name" value="S-adenosyl-L-methionine-dependent methyltransferases"/>
    <property type="match status" value="1"/>
</dbReference>
<name>A0A6I4MB41_9ACTN</name>
<dbReference type="InterPro" id="IPR029063">
    <property type="entry name" value="SAM-dependent_MTases_sf"/>
</dbReference>
<keyword evidence="3" id="KW-0949">S-adenosyl-L-methionine</keyword>
<dbReference type="CDD" id="cd02440">
    <property type="entry name" value="AdoMet_MTases"/>
    <property type="match status" value="1"/>
</dbReference>
<dbReference type="SMART" id="SM00650">
    <property type="entry name" value="rADc"/>
    <property type="match status" value="1"/>
</dbReference>
<evidence type="ECO:0000259" key="4">
    <source>
        <dbReference type="SMART" id="SM00650"/>
    </source>
</evidence>
<accession>A0A6I4MB41</accession>
<proteinExistence type="predicted"/>
<dbReference type="Proteomes" id="UP000462055">
    <property type="component" value="Unassembled WGS sequence"/>
</dbReference>
<dbReference type="Gene3D" id="3.40.50.150">
    <property type="entry name" value="Vaccinia Virus protein VP39"/>
    <property type="match status" value="1"/>
</dbReference>
<dbReference type="GO" id="GO:0000179">
    <property type="term" value="F:rRNA (adenine-N6,N6-)-dimethyltransferase activity"/>
    <property type="evidence" value="ECO:0007669"/>
    <property type="project" value="InterPro"/>
</dbReference>
<comment type="caution">
    <text evidence="5">The sequence shown here is derived from an EMBL/GenBank/DDBJ whole genome shotgun (WGS) entry which is preliminary data.</text>
</comment>
<dbReference type="InterPro" id="IPR013216">
    <property type="entry name" value="Methyltransf_11"/>
</dbReference>
<feature type="domain" description="Ribosomal RNA adenine methylase transferase N-terminal" evidence="4">
    <location>
        <begin position="22"/>
        <end position="138"/>
    </location>
</feature>
<evidence type="ECO:0000313" key="5">
    <source>
        <dbReference type="EMBL" id="MVZ99868.1"/>
    </source>
</evidence>
<dbReference type="PANTHER" id="PTHR43861">
    <property type="entry name" value="TRANS-ACONITATE 2-METHYLTRANSFERASE-RELATED"/>
    <property type="match status" value="1"/>
</dbReference>
<gene>
    <name evidence="5" type="ORF">F8568_005635</name>
</gene>
<dbReference type="Pfam" id="PF08241">
    <property type="entry name" value="Methyltransf_11"/>
    <property type="match status" value="1"/>
</dbReference>
<dbReference type="InterPro" id="IPR020598">
    <property type="entry name" value="rRNA_Ade_methylase_Trfase_N"/>
</dbReference>